<organism evidence="7 8">
    <name type="scientific">Endozoicomonas elysicola</name>
    <dbReference type="NCBI Taxonomy" id="305900"/>
    <lineage>
        <taxon>Bacteria</taxon>
        <taxon>Pseudomonadati</taxon>
        <taxon>Pseudomonadota</taxon>
        <taxon>Gammaproteobacteria</taxon>
        <taxon>Oceanospirillales</taxon>
        <taxon>Endozoicomonadaceae</taxon>
        <taxon>Endozoicomonas</taxon>
    </lineage>
</organism>
<evidence type="ECO:0000313" key="8">
    <source>
        <dbReference type="Proteomes" id="UP000027997"/>
    </source>
</evidence>
<evidence type="ECO:0000256" key="3">
    <source>
        <dbReference type="PIRSR" id="PIRSR006334-1"/>
    </source>
</evidence>
<reference evidence="7 8" key="1">
    <citation type="submission" date="2014-06" db="EMBL/GenBank/DDBJ databases">
        <title>Whole Genome Sequences of Three Symbiotic Endozoicomonas Bacteria.</title>
        <authorList>
            <person name="Neave M.J."/>
            <person name="Apprill A."/>
            <person name="Voolstra C.R."/>
        </authorList>
    </citation>
    <scope>NUCLEOTIDE SEQUENCE [LARGE SCALE GENOMIC DNA]</scope>
    <source>
        <strain evidence="7 8">DSM 22380</strain>
    </source>
</reference>
<dbReference type="GO" id="GO:0055086">
    <property type="term" value="P:nucleobase-containing small molecule metabolic process"/>
    <property type="evidence" value="ECO:0007669"/>
    <property type="project" value="UniProtKB-ARBA"/>
</dbReference>
<dbReference type="GO" id="GO:0008270">
    <property type="term" value="F:zinc ion binding"/>
    <property type="evidence" value="ECO:0007669"/>
    <property type="project" value="InterPro"/>
</dbReference>
<evidence type="ECO:0000256" key="5">
    <source>
        <dbReference type="PIRSR" id="PIRSR006334-3"/>
    </source>
</evidence>
<evidence type="ECO:0000313" key="7">
    <source>
        <dbReference type="EMBL" id="KEI69705.1"/>
    </source>
</evidence>
<feature type="domain" description="CMP/dCMP-type deaminase" evidence="6">
    <location>
        <begin position="192"/>
        <end position="299"/>
    </location>
</feature>
<dbReference type="CDD" id="cd01283">
    <property type="entry name" value="cytidine_deaminase"/>
    <property type="match status" value="2"/>
</dbReference>
<comment type="cofactor">
    <cofactor evidence="5">
        <name>Zn(2+)</name>
        <dbReference type="ChEBI" id="CHEBI:29105"/>
    </cofactor>
    <text evidence="5">Binds 1 zinc ion.</text>
</comment>
<dbReference type="InterPro" id="IPR013171">
    <property type="entry name" value="Cyd/dCyd_deaminase_Zn-bd"/>
</dbReference>
<gene>
    <name evidence="7" type="ORF">GV64_02160</name>
</gene>
<dbReference type="eggNOG" id="COG0295">
    <property type="taxonomic scope" value="Bacteria"/>
</dbReference>
<keyword evidence="8" id="KW-1185">Reference proteome</keyword>
<feature type="binding site" evidence="5">
    <location>
        <position position="128"/>
    </location>
    <ligand>
        <name>Zn(2+)</name>
        <dbReference type="ChEBI" id="CHEBI:29105"/>
        <note>catalytic</note>
    </ligand>
</feature>
<evidence type="ECO:0000259" key="6">
    <source>
        <dbReference type="PROSITE" id="PS51747"/>
    </source>
</evidence>
<dbReference type="InterPro" id="IPR002125">
    <property type="entry name" value="CMP_dCMP_dom"/>
</dbReference>
<dbReference type="SUPFAM" id="SSF53927">
    <property type="entry name" value="Cytidine deaminase-like"/>
    <property type="match status" value="2"/>
</dbReference>
<protein>
    <recommendedName>
        <fullName evidence="6">CMP/dCMP-type deaminase domain-containing protein</fullName>
    </recommendedName>
</protein>
<evidence type="ECO:0000256" key="4">
    <source>
        <dbReference type="PIRSR" id="PIRSR006334-2"/>
    </source>
</evidence>
<dbReference type="InterPro" id="IPR016193">
    <property type="entry name" value="Cytidine_deaminase-like"/>
</dbReference>
<dbReference type="PIRSF" id="PIRSF006334">
    <property type="entry name" value="Cdd_plus_pseudo"/>
    <property type="match status" value="1"/>
</dbReference>
<dbReference type="Pfam" id="PF00383">
    <property type="entry name" value="dCMP_cyt_deam_1"/>
    <property type="match status" value="1"/>
</dbReference>
<dbReference type="PANTHER" id="PTHR11644">
    <property type="entry name" value="CYTIDINE DEAMINASE"/>
    <property type="match status" value="1"/>
</dbReference>
<dbReference type="Pfam" id="PF08211">
    <property type="entry name" value="dCMP_cyt_deam_2"/>
    <property type="match status" value="1"/>
</dbReference>
<keyword evidence="5" id="KW-0479">Metal-binding</keyword>
<dbReference type="Gene3D" id="3.40.140.10">
    <property type="entry name" value="Cytidine Deaminase, domain 2"/>
    <property type="match status" value="2"/>
</dbReference>
<feature type="binding site" evidence="5">
    <location>
        <position position="131"/>
    </location>
    <ligand>
        <name>Zn(2+)</name>
        <dbReference type="ChEBI" id="CHEBI:29105"/>
        <note>catalytic</note>
    </ligand>
</feature>
<dbReference type="STRING" id="305900.GV64_02160"/>
<accession>A0A081K6C9</accession>
<dbReference type="EMBL" id="JOJP01000001">
    <property type="protein sequence ID" value="KEI69705.1"/>
    <property type="molecule type" value="Genomic_DNA"/>
</dbReference>
<name>A0A081K6C9_9GAMM</name>
<evidence type="ECO:0000256" key="1">
    <source>
        <dbReference type="ARBA" id="ARBA00006576"/>
    </source>
</evidence>
<feature type="binding site" evidence="5">
    <location>
        <position position="101"/>
    </location>
    <ligand>
        <name>Zn(2+)</name>
        <dbReference type="ChEBI" id="CHEBI:29105"/>
        <note>catalytic</note>
    </ligand>
</feature>
<dbReference type="NCBIfam" id="NF006537">
    <property type="entry name" value="PRK09027.1"/>
    <property type="match status" value="1"/>
</dbReference>
<sequence>MALFPEDAATILQKLTLQQGRLEPEQVNELKVLMRLSTEDFLKAVLPLAATMSTCPISGFSVGAVVEGFRAAEGSCEEEQGPIYFGANLEIAGQPLKMAIHAEQASISNAWHQGETRLRRLMVNEAPCGHCRQFMNELNEIDQMEILVSQLDNERKKHYRMADLLPDAFGPGDLKQGGRLLGPSNQLLNSPDSSDTLINAATQAAQNSYAPYSDCYSGIALLMNNGDIISGMYAENVAFNPSLTAIEAALVNLRLNSLAKPEATIVDAVMVEKQAPISHKAMAVSIISHMGAELRHFIV</sequence>
<comment type="caution">
    <text evidence="7">The sequence shown here is derived from an EMBL/GenBank/DDBJ whole genome shotgun (WGS) entry which is preliminary data.</text>
</comment>
<evidence type="ECO:0000256" key="2">
    <source>
        <dbReference type="ARBA" id="ARBA00011738"/>
    </source>
</evidence>
<dbReference type="GO" id="GO:0005829">
    <property type="term" value="C:cytosol"/>
    <property type="evidence" value="ECO:0007669"/>
    <property type="project" value="TreeGrafter"/>
</dbReference>
<comment type="similarity">
    <text evidence="1">Belongs to the cytidine and deoxycytidylate deaminase family.</text>
</comment>
<keyword evidence="5" id="KW-0862">Zinc</keyword>
<feature type="active site" description="Proton donor" evidence="3">
    <location>
        <position position="103"/>
    </location>
</feature>
<feature type="binding site" evidence="4">
    <location>
        <begin position="88"/>
        <end position="90"/>
    </location>
    <ligand>
        <name>substrate</name>
    </ligand>
</feature>
<dbReference type="InterPro" id="IPR050202">
    <property type="entry name" value="Cyt/Deoxycyt_deaminase"/>
</dbReference>
<dbReference type="Proteomes" id="UP000027997">
    <property type="component" value="Unassembled WGS sequence"/>
</dbReference>
<dbReference type="AlphaFoldDB" id="A0A081K6C9"/>
<dbReference type="GO" id="GO:0072527">
    <property type="term" value="P:pyrimidine-containing compound metabolic process"/>
    <property type="evidence" value="ECO:0007669"/>
    <property type="project" value="UniProtKB-ARBA"/>
</dbReference>
<dbReference type="PROSITE" id="PS51747">
    <property type="entry name" value="CYT_DCMP_DEAMINASES_2"/>
    <property type="match status" value="2"/>
</dbReference>
<feature type="domain" description="CMP/dCMP-type deaminase" evidence="6">
    <location>
        <begin position="37"/>
        <end position="172"/>
    </location>
</feature>
<comment type="subunit">
    <text evidence="2">Homodimer.</text>
</comment>
<proteinExistence type="inferred from homology"/>
<dbReference type="GO" id="GO:0004126">
    <property type="term" value="F:cytidine deaminase activity"/>
    <property type="evidence" value="ECO:0007669"/>
    <property type="project" value="InterPro"/>
</dbReference>
<dbReference type="PANTHER" id="PTHR11644:SF2">
    <property type="entry name" value="CYTIDINE DEAMINASE"/>
    <property type="match status" value="1"/>
</dbReference>